<name>A0A261F7V3_9BIFI</name>
<evidence type="ECO:0000313" key="12">
    <source>
        <dbReference type="Proteomes" id="UP000228976"/>
    </source>
</evidence>
<evidence type="ECO:0000256" key="2">
    <source>
        <dbReference type="ARBA" id="ARBA00022475"/>
    </source>
</evidence>
<keyword evidence="12" id="KW-1185">Reference proteome</keyword>
<keyword evidence="2 10" id="KW-1003">Cell membrane</keyword>
<comment type="similarity">
    <text evidence="7 10">Belongs to the fluoride channel Fluc/FEX (TC 1.A.43) family.</text>
</comment>
<feature type="transmembrane region" description="Helical" evidence="10">
    <location>
        <begin position="108"/>
        <end position="131"/>
    </location>
</feature>
<evidence type="ECO:0000256" key="9">
    <source>
        <dbReference type="ARBA" id="ARBA00049940"/>
    </source>
</evidence>
<evidence type="ECO:0000256" key="10">
    <source>
        <dbReference type="HAMAP-Rule" id="MF_00454"/>
    </source>
</evidence>
<dbReference type="EMBL" id="MWWU01000004">
    <property type="protein sequence ID" value="OZG55230.1"/>
    <property type="molecule type" value="Genomic_DNA"/>
</dbReference>
<evidence type="ECO:0000256" key="5">
    <source>
        <dbReference type="ARBA" id="ARBA00023136"/>
    </source>
</evidence>
<dbReference type="RefSeq" id="WP_094690285.1">
    <property type="nucleotide sequence ID" value="NZ_JACBYZ010000001.1"/>
</dbReference>
<dbReference type="GO" id="GO:0062054">
    <property type="term" value="F:fluoride channel activity"/>
    <property type="evidence" value="ECO:0007669"/>
    <property type="project" value="UniProtKB-UniRule"/>
</dbReference>
<evidence type="ECO:0000256" key="8">
    <source>
        <dbReference type="ARBA" id="ARBA00035585"/>
    </source>
</evidence>
<organism evidence="11 12">
    <name type="scientific">Aeriscardovia aeriphila</name>
    <dbReference type="NCBI Taxonomy" id="218139"/>
    <lineage>
        <taxon>Bacteria</taxon>
        <taxon>Bacillati</taxon>
        <taxon>Actinomycetota</taxon>
        <taxon>Actinomycetes</taxon>
        <taxon>Bifidobacteriales</taxon>
        <taxon>Bifidobacteriaceae</taxon>
        <taxon>Aeriscardovia</taxon>
    </lineage>
</organism>
<accession>A0A261F7V3</accession>
<feature type="binding site" evidence="10">
    <location>
        <position position="85"/>
    </location>
    <ligand>
        <name>Na(+)</name>
        <dbReference type="ChEBI" id="CHEBI:29101"/>
        <note>structural</note>
    </ligand>
</feature>
<comment type="caution">
    <text evidence="11">The sequence shown here is derived from an EMBL/GenBank/DDBJ whole genome shotgun (WGS) entry which is preliminary data.</text>
</comment>
<sequence>MTFSLFLVVMLCGGLGAVCRFLVDSAVKKAASRSKRWSERWASFPAGTFVVNLTACLLVGFVAGLASSSLLPAAVATVVSTGFLGGYSTFSTASVEGYRLIISGKGNIAFLYCAGMLLASQLLAAAGYFLASLF</sequence>
<dbReference type="GO" id="GO:0046872">
    <property type="term" value="F:metal ion binding"/>
    <property type="evidence" value="ECO:0007669"/>
    <property type="project" value="UniProtKB-KW"/>
</dbReference>
<comment type="catalytic activity">
    <reaction evidence="8">
        <text>fluoride(in) = fluoride(out)</text>
        <dbReference type="Rhea" id="RHEA:76159"/>
        <dbReference type="ChEBI" id="CHEBI:17051"/>
    </reaction>
    <physiologicalReaction direction="left-to-right" evidence="8">
        <dbReference type="Rhea" id="RHEA:76160"/>
    </physiologicalReaction>
</comment>
<reference evidence="11 12" key="1">
    <citation type="journal article" date="2017" name="BMC Genomics">
        <title>Comparative genomic and phylogenomic analyses of the Bifidobacteriaceae family.</title>
        <authorList>
            <person name="Lugli G.A."/>
            <person name="Milani C."/>
            <person name="Turroni F."/>
            <person name="Duranti S."/>
            <person name="Mancabelli L."/>
            <person name="Mangifesta M."/>
            <person name="Ferrario C."/>
            <person name="Modesto M."/>
            <person name="Mattarelli P."/>
            <person name="Jiri K."/>
            <person name="van Sinderen D."/>
            <person name="Ventura M."/>
        </authorList>
    </citation>
    <scope>NUCLEOTIDE SEQUENCE [LARGE SCALE GENOMIC DNA]</scope>
    <source>
        <strain evidence="11 12">LMG 21773</strain>
    </source>
</reference>
<feature type="transmembrane region" description="Helical" evidence="10">
    <location>
        <begin position="69"/>
        <end position="87"/>
    </location>
</feature>
<keyword evidence="10" id="KW-0479">Metal-binding</keyword>
<protein>
    <recommendedName>
        <fullName evidence="10">Fluoride-specific ion channel FluC</fullName>
    </recommendedName>
</protein>
<keyword evidence="3 10" id="KW-0812">Transmembrane</keyword>
<feature type="binding site" evidence="10">
    <location>
        <position position="88"/>
    </location>
    <ligand>
        <name>Na(+)</name>
        <dbReference type="ChEBI" id="CHEBI:29101"/>
        <note>structural</note>
    </ligand>
</feature>
<dbReference type="OrthoDB" id="5148600at2"/>
<evidence type="ECO:0000256" key="6">
    <source>
        <dbReference type="ARBA" id="ARBA00023303"/>
    </source>
</evidence>
<keyword evidence="10" id="KW-0406">Ion transport</keyword>
<comment type="function">
    <text evidence="9 10">Fluoride-specific ion channel. Important for reducing fluoride concentration in the cell, thus reducing its toxicity.</text>
</comment>
<evidence type="ECO:0000256" key="7">
    <source>
        <dbReference type="ARBA" id="ARBA00035120"/>
    </source>
</evidence>
<dbReference type="InterPro" id="IPR003691">
    <property type="entry name" value="FluC"/>
</dbReference>
<dbReference type="AlphaFoldDB" id="A0A261F7V3"/>
<feature type="transmembrane region" description="Helical" evidence="10">
    <location>
        <begin position="6"/>
        <end position="23"/>
    </location>
</feature>
<dbReference type="HAMAP" id="MF_00454">
    <property type="entry name" value="FluC"/>
    <property type="match status" value="1"/>
</dbReference>
<keyword evidence="6 10" id="KW-0407">Ion channel</keyword>
<dbReference type="Proteomes" id="UP000228976">
    <property type="component" value="Unassembled WGS sequence"/>
</dbReference>
<dbReference type="GO" id="GO:0005886">
    <property type="term" value="C:plasma membrane"/>
    <property type="evidence" value="ECO:0007669"/>
    <property type="project" value="UniProtKB-SubCell"/>
</dbReference>
<keyword evidence="10" id="KW-0915">Sodium</keyword>
<dbReference type="GO" id="GO:0140114">
    <property type="term" value="P:cellular detoxification of fluoride"/>
    <property type="evidence" value="ECO:0007669"/>
    <property type="project" value="UniProtKB-UniRule"/>
</dbReference>
<keyword evidence="4 10" id="KW-1133">Transmembrane helix</keyword>
<comment type="activity regulation">
    <text evidence="10">Na(+) is not transported, but it plays an essential structural role and its presence is essential for fluoride channel function.</text>
</comment>
<dbReference type="PANTHER" id="PTHR28259">
    <property type="entry name" value="FLUORIDE EXPORT PROTEIN 1-RELATED"/>
    <property type="match status" value="1"/>
</dbReference>
<evidence type="ECO:0000256" key="3">
    <source>
        <dbReference type="ARBA" id="ARBA00022692"/>
    </source>
</evidence>
<evidence type="ECO:0000256" key="1">
    <source>
        <dbReference type="ARBA" id="ARBA00004651"/>
    </source>
</evidence>
<evidence type="ECO:0000313" key="11">
    <source>
        <dbReference type="EMBL" id="OZG55230.1"/>
    </source>
</evidence>
<evidence type="ECO:0000256" key="4">
    <source>
        <dbReference type="ARBA" id="ARBA00022989"/>
    </source>
</evidence>
<dbReference type="Pfam" id="PF02537">
    <property type="entry name" value="CRCB"/>
    <property type="match status" value="1"/>
</dbReference>
<keyword evidence="5 10" id="KW-0472">Membrane</keyword>
<proteinExistence type="inferred from homology"/>
<dbReference type="PANTHER" id="PTHR28259:SF1">
    <property type="entry name" value="FLUORIDE EXPORT PROTEIN 1-RELATED"/>
    <property type="match status" value="1"/>
</dbReference>
<keyword evidence="10" id="KW-0813">Transport</keyword>
<gene>
    <name evidence="10" type="primary">fluC</name>
    <name evidence="10" type="synonym">crcB</name>
    <name evidence="11" type="ORF">AEAE_1208</name>
</gene>
<feature type="transmembrane region" description="Helical" evidence="10">
    <location>
        <begin position="44"/>
        <end position="63"/>
    </location>
</feature>
<comment type="subcellular location">
    <subcellularLocation>
        <location evidence="1 10">Cell membrane</location>
        <topology evidence="1 10">Multi-pass membrane protein</topology>
    </subcellularLocation>
</comment>